<feature type="transmembrane region" description="Helical" evidence="7">
    <location>
        <begin position="192"/>
        <end position="211"/>
    </location>
</feature>
<feature type="transmembrane region" description="Helical" evidence="7">
    <location>
        <begin position="161"/>
        <end position="186"/>
    </location>
</feature>
<name>A0A401SQ27_CHIPU</name>
<dbReference type="PANTHER" id="PTHR20855">
    <property type="entry name" value="ADIPOR/PROGESTIN RECEPTOR-RELATED"/>
    <property type="match status" value="1"/>
</dbReference>
<organism evidence="8 9">
    <name type="scientific">Chiloscyllium punctatum</name>
    <name type="common">Brownbanded bambooshark</name>
    <name type="synonym">Hemiscyllium punctatum</name>
    <dbReference type="NCBI Taxonomy" id="137246"/>
    <lineage>
        <taxon>Eukaryota</taxon>
        <taxon>Metazoa</taxon>
        <taxon>Chordata</taxon>
        <taxon>Craniata</taxon>
        <taxon>Vertebrata</taxon>
        <taxon>Chondrichthyes</taxon>
        <taxon>Elasmobranchii</taxon>
        <taxon>Galeomorphii</taxon>
        <taxon>Galeoidea</taxon>
        <taxon>Orectolobiformes</taxon>
        <taxon>Hemiscylliidae</taxon>
        <taxon>Chiloscyllium</taxon>
    </lineage>
</organism>
<feature type="transmembrane region" description="Helical" evidence="7">
    <location>
        <begin position="223"/>
        <end position="244"/>
    </location>
</feature>
<dbReference type="OMA" id="EVPSWYA"/>
<gene>
    <name evidence="8" type="ORF">chiPu_0010948</name>
</gene>
<keyword evidence="6" id="KW-0862">Zinc</keyword>
<evidence type="ECO:0000256" key="5">
    <source>
        <dbReference type="ARBA" id="ARBA00023136"/>
    </source>
</evidence>
<keyword evidence="9" id="KW-1185">Reference proteome</keyword>
<evidence type="ECO:0000256" key="4">
    <source>
        <dbReference type="ARBA" id="ARBA00022989"/>
    </source>
</evidence>
<evidence type="ECO:0000313" key="9">
    <source>
        <dbReference type="Proteomes" id="UP000287033"/>
    </source>
</evidence>
<dbReference type="GO" id="GO:0046872">
    <property type="term" value="F:metal ion binding"/>
    <property type="evidence" value="ECO:0007669"/>
    <property type="project" value="UniProtKB-KW"/>
</dbReference>
<sequence length="331" mass="38902">MEYCYSSSEQDLKTYLGYQNKMTHNILKSLHRVELGGYNYWPLFSQIGIRLYSYEEIPTFLKGNPYITDGYRAYLPSSLCIRSLFVLSNESVNIWSHLLGFFLFFVIVLHDTCFLLPSSNSTRDDYVVFIIFGFCFQFCMLCSAGYHLFCCHHSEKTSQQWLALDYAGVSVGMLGCYVPGVFYAFYCAEYWRQVYLITVLAMIFVMFLTQIHPHYASQHCHKLRILLFCFIAAYGLIPTVHWIFQNGGIGEPVVKVFAPRVGVMYLLASLAFLFYYSKVPERYFPGGYLNYFGCSHQWWHFLVVLMFYWWHQTAVHIMHYRHEQPCLKITE</sequence>
<proteinExistence type="inferred from homology"/>
<dbReference type="PANTHER" id="PTHR20855:SF15">
    <property type="entry name" value="PROGESTIN AND ADIPOQ RECEPTOR FAMILY MEMBER 3"/>
    <property type="match status" value="1"/>
</dbReference>
<dbReference type="GO" id="GO:0038023">
    <property type="term" value="F:signaling receptor activity"/>
    <property type="evidence" value="ECO:0007669"/>
    <property type="project" value="TreeGrafter"/>
</dbReference>
<feature type="binding site" evidence="6">
    <location>
        <position position="296"/>
    </location>
    <ligand>
        <name>Zn(2+)</name>
        <dbReference type="ChEBI" id="CHEBI:29105"/>
    </ligand>
</feature>
<comment type="caution">
    <text evidence="8">The sequence shown here is derived from an EMBL/GenBank/DDBJ whole genome shotgun (WGS) entry which is preliminary data.</text>
</comment>
<feature type="transmembrane region" description="Helical" evidence="7">
    <location>
        <begin position="126"/>
        <end position="149"/>
    </location>
</feature>
<feature type="transmembrane region" description="Helical" evidence="7">
    <location>
        <begin position="256"/>
        <end position="276"/>
    </location>
</feature>
<dbReference type="EMBL" id="BEZZ01000438">
    <property type="protein sequence ID" value="GCC32487.1"/>
    <property type="molecule type" value="Genomic_DNA"/>
</dbReference>
<dbReference type="GO" id="GO:0016020">
    <property type="term" value="C:membrane"/>
    <property type="evidence" value="ECO:0007669"/>
    <property type="project" value="UniProtKB-SubCell"/>
</dbReference>
<evidence type="ECO:0000256" key="6">
    <source>
        <dbReference type="PIRSR" id="PIRSR604254-1"/>
    </source>
</evidence>
<evidence type="ECO:0000256" key="2">
    <source>
        <dbReference type="ARBA" id="ARBA00007018"/>
    </source>
</evidence>
<dbReference type="STRING" id="137246.A0A401SQ27"/>
<feature type="binding site" evidence="6">
    <location>
        <position position="300"/>
    </location>
    <ligand>
        <name>Zn(2+)</name>
        <dbReference type="ChEBI" id="CHEBI:29105"/>
    </ligand>
</feature>
<keyword evidence="6" id="KW-0479">Metal-binding</keyword>
<feature type="binding site" evidence="6">
    <location>
        <position position="147"/>
    </location>
    <ligand>
        <name>Zn(2+)</name>
        <dbReference type="ChEBI" id="CHEBI:29105"/>
    </ligand>
</feature>
<keyword evidence="5 7" id="KW-0472">Membrane</keyword>
<dbReference type="Proteomes" id="UP000287033">
    <property type="component" value="Unassembled WGS sequence"/>
</dbReference>
<accession>A0A401SQ27</accession>
<reference evidence="8 9" key="1">
    <citation type="journal article" date="2018" name="Nat. Ecol. Evol.">
        <title>Shark genomes provide insights into elasmobranch evolution and the origin of vertebrates.</title>
        <authorList>
            <person name="Hara Y"/>
            <person name="Yamaguchi K"/>
            <person name="Onimaru K"/>
            <person name="Kadota M"/>
            <person name="Koyanagi M"/>
            <person name="Keeley SD"/>
            <person name="Tatsumi K"/>
            <person name="Tanaka K"/>
            <person name="Motone F"/>
            <person name="Kageyama Y"/>
            <person name="Nozu R"/>
            <person name="Adachi N"/>
            <person name="Nishimura O"/>
            <person name="Nakagawa R"/>
            <person name="Tanegashima C"/>
            <person name="Kiyatake I"/>
            <person name="Matsumoto R"/>
            <person name="Murakumo K"/>
            <person name="Nishida K"/>
            <person name="Terakita A"/>
            <person name="Kuratani S"/>
            <person name="Sato K"/>
            <person name="Hyodo S Kuraku.S."/>
        </authorList>
    </citation>
    <scope>NUCLEOTIDE SEQUENCE [LARGE SCALE GENOMIC DNA]</scope>
</reference>
<comment type="subcellular location">
    <subcellularLocation>
        <location evidence="1">Membrane</location>
        <topology evidence="1">Multi-pass membrane protein</topology>
    </subcellularLocation>
</comment>
<comment type="similarity">
    <text evidence="2">Belongs to the ADIPOR family.</text>
</comment>
<keyword evidence="3 7" id="KW-0812">Transmembrane</keyword>
<keyword evidence="4 7" id="KW-1133">Transmembrane helix</keyword>
<dbReference type="InterPro" id="IPR004254">
    <property type="entry name" value="AdipoR/HlyIII-related"/>
</dbReference>
<evidence type="ECO:0000256" key="3">
    <source>
        <dbReference type="ARBA" id="ARBA00022692"/>
    </source>
</evidence>
<feature type="transmembrane region" description="Helical" evidence="7">
    <location>
        <begin position="288"/>
        <end position="310"/>
    </location>
</feature>
<dbReference type="OrthoDB" id="529367at2759"/>
<evidence type="ECO:0000313" key="8">
    <source>
        <dbReference type="EMBL" id="GCC32487.1"/>
    </source>
</evidence>
<protein>
    <recommendedName>
        <fullName evidence="10">Progestin and adipoQ receptor family member IIIb</fullName>
    </recommendedName>
</protein>
<evidence type="ECO:0000256" key="7">
    <source>
        <dbReference type="SAM" id="Phobius"/>
    </source>
</evidence>
<feature type="transmembrane region" description="Helical" evidence="7">
    <location>
        <begin position="92"/>
        <end position="110"/>
    </location>
</feature>
<evidence type="ECO:0000256" key="1">
    <source>
        <dbReference type="ARBA" id="ARBA00004141"/>
    </source>
</evidence>
<dbReference type="AlphaFoldDB" id="A0A401SQ27"/>
<dbReference type="Pfam" id="PF03006">
    <property type="entry name" value="HlyIII"/>
    <property type="match status" value="1"/>
</dbReference>
<evidence type="ECO:0008006" key="10">
    <source>
        <dbReference type="Google" id="ProtNLM"/>
    </source>
</evidence>